<evidence type="ECO:0000313" key="2">
    <source>
        <dbReference type="EMBL" id="CAK9040846.1"/>
    </source>
</evidence>
<proteinExistence type="predicted"/>
<protein>
    <submittedName>
        <fullName evidence="2">Uncharacterized protein</fullName>
    </submittedName>
</protein>
<gene>
    <name evidence="2" type="ORF">CCMP2556_LOCUS21954</name>
</gene>
<dbReference type="EMBL" id="CAXAMN010013447">
    <property type="protein sequence ID" value="CAK9040846.1"/>
    <property type="molecule type" value="Genomic_DNA"/>
</dbReference>
<feature type="coiled-coil region" evidence="1">
    <location>
        <begin position="210"/>
        <end position="244"/>
    </location>
</feature>
<evidence type="ECO:0000313" key="3">
    <source>
        <dbReference type="Proteomes" id="UP001642484"/>
    </source>
</evidence>
<comment type="caution">
    <text evidence="2">The sequence shown here is derived from an EMBL/GenBank/DDBJ whole genome shotgun (WGS) entry which is preliminary data.</text>
</comment>
<name>A0ABP0LNR8_9DINO</name>
<organism evidence="2 3">
    <name type="scientific">Durusdinium trenchii</name>
    <dbReference type="NCBI Taxonomy" id="1381693"/>
    <lineage>
        <taxon>Eukaryota</taxon>
        <taxon>Sar</taxon>
        <taxon>Alveolata</taxon>
        <taxon>Dinophyceae</taxon>
        <taxon>Suessiales</taxon>
        <taxon>Symbiodiniaceae</taxon>
        <taxon>Durusdinium</taxon>
    </lineage>
</organism>
<dbReference type="Proteomes" id="UP001642484">
    <property type="component" value="Unassembled WGS sequence"/>
</dbReference>
<reference evidence="2 3" key="1">
    <citation type="submission" date="2024-02" db="EMBL/GenBank/DDBJ databases">
        <authorList>
            <person name="Chen Y."/>
            <person name="Shah S."/>
            <person name="Dougan E. K."/>
            <person name="Thang M."/>
            <person name="Chan C."/>
        </authorList>
    </citation>
    <scope>NUCLEOTIDE SEQUENCE [LARGE SCALE GENOMIC DNA]</scope>
</reference>
<keyword evidence="1" id="KW-0175">Coiled coil</keyword>
<sequence>MSASTSHASQLGLAALSRQLAEQQGCLLALTGKLQGVQDSTRRLNEFELQEAKVWQSRLAEAEEKAAEHFAKVEEEHGFKEAIHRAQQRVQMMKEVSSSHLYREWQRLFFAHHRSGGTLDNFSTVTFLREVCDVVPLSELAAKEAAAAELHEETSLLEIRLRNIEETELQAAAQAAEESAKGRMLRAELQEQQAVNAGWRSGRLQDSVYKLKLREEQDQHQGHAMELERQLKECEERTSTAAAKARLWRHSAKQMYQEVQPCEVRHGVLEEQVENMASGTAKLQRKVEMQEFQLGHRNLVQLWSSEATQAGRMGQEHQSQALALLRHSALIRADEQNAQQELHGLWSELAETHREAAQQTAALRRTTELREAVEKDVLGLRETTACLGQQRWRTQQELHYAEGVAASPRLKAKLSGGALVPALQLPEGYAGSTPTQVSLRSSLQSGPL</sequence>
<keyword evidence="3" id="KW-1185">Reference proteome</keyword>
<feature type="coiled-coil region" evidence="1">
    <location>
        <begin position="45"/>
        <end position="72"/>
    </location>
</feature>
<accession>A0ABP0LNR8</accession>
<evidence type="ECO:0000256" key="1">
    <source>
        <dbReference type="SAM" id="Coils"/>
    </source>
</evidence>